<accession>A0A450YRL4</accession>
<dbReference type="PANTHER" id="PTHR34107">
    <property type="entry name" value="SLL0198 PROTEIN-RELATED"/>
    <property type="match status" value="1"/>
</dbReference>
<feature type="domain" description="Putative restriction endonuclease" evidence="1">
    <location>
        <begin position="20"/>
        <end position="137"/>
    </location>
</feature>
<dbReference type="PANTHER" id="PTHR34107:SF4">
    <property type="entry name" value="SLL1222 PROTEIN"/>
    <property type="match status" value="1"/>
</dbReference>
<sequence length="168" mass="18898">MFSTVQWSQVLSDPTLRDLPYKVELNEQGRIEMSPASNRHGILQSRLVRLMAKFLPEGESITKCAIQTANGVKVADVAWASKGFFRHQPLQQDPFEVAPDICAEIVSPGNSAAEMEQKIAAYLQQGALEVWLVDLAGNCRFFNRAGEQSETTFRIIDEAWKELQRDMP</sequence>
<dbReference type="CDD" id="cd06260">
    <property type="entry name" value="DUF820-like"/>
    <property type="match status" value="1"/>
</dbReference>
<dbReference type="Pfam" id="PF05685">
    <property type="entry name" value="Uma2"/>
    <property type="match status" value="1"/>
</dbReference>
<name>A0A450YRL4_9GAMM</name>
<dbReference type="InterPro" id="IPR008538">
    <property type="entry name" value="Uma2"/>
</dbReference>
<dbReference type="SUPFAM" id="SSF52980">
    <property type="entry name" value="Restriction endonuclease-like"/>
    <property type="match status" value="1"/>
</dbReference>
<dbReference type="EMBL" id="CAADFR010000026">
    <property type="protein sequence ID" value="VFK38591.1"/>
    <property type="molecule type" value="Genomic_DNA"/>
</dbReference>
<dbReference type="AlphaFoldDB" id="A0A450YRL4"/>
<evidence type="ECO:0000259" key="1">
    <source>
        <dbReference type="Pfam" id="PF05685"/>
    </source>
</evidence>
<dbReference type="EMBL" id="CAADFU010000034">
    <property type="protein sequence ID" value="VFK44194.1"/>
    <property type="molecule type" value="Genomic_DNA"/>
</dbReference>
<keyword evidence="3" id="KW-0255">Endonuclease</keyword>
<evidence type="ECO:0000313" key="3">
    <source>
        <dbReference type="EMBL" id="VFK44194.1"/>
    </source>
</evidence>
<gene>
    <name evidence="4" type="ORF">BECKSD772D_GA0070982_100362</name>
    <name evidence="3" type="ORF">BECKSD772E_GA0070983_103425</name>
    <name evidence="2" type="ORF">BECKSD772F_GA0070984_102613</name>
</gene>
<keyword evidence="3" id="KW-0540">Nuclease</keyword>
<organism evidence="3">
    <name type="scientific">Candidatus Kentrum sp. SD</name>
    <dbReference type="NCBI Taxonomy" id="2126332"/>
    <lineage>
        <taxon>Bacteria</taxon>
        <taxon>Pseudomonadati</taxon>
        <taxon>Pseudomonadota</taxon>
        <taxon>Gammaproteobacteria</taxon>
        <taxon>Candidatus Kentrum</taxon>
    </lineage>
</organism>
<protein>
    <submittedName>
        <fullName evidence="3">Restriction endonuclease</fullName>
    </submittedName>
</protein>
<proteinExistence type="predicted"/>
<dbReference type="EMBL" id="CAADHB010000003">
    <property type="protein sequence ID" value="VFK77904.1"/>
    <property type="molecule type" value="Genomic_DNA"/>
</dbReference>
<dbReference type="InterPro" id="IPR011335">
    <property type="entry name" value="Restrct_endonuc-II-like"/>
</dbReference>
<dbReference type="InterPro" id="IPR012296">
    <property type="entry name" value="Nuclease_put_TT1808"/>
</dbReference>
<dbReference type="Gene3D" id="3.90.1570.10">
    <property type="entry name" value="tt1808, chain A"/>
    <property type="match status" value="1"/>
</dbReference>
<evidence type="ECO:0000313" key="2">
    <source>
        <dbReference type="EMBL" id="VFK38591.1"/>
    </source>
</evidence>
<dbReference type="GO" id="GO:0004519">
    <property type="term" value="F:endonuclease activity"/>
    <property type="evidence" value="ECO:0007669"/>
    <property type="project" value="UniProtKB-KW"/>
</dbReference>
<reference evidence="3" key="1">
    <citation type="submission" date="2019-02" db="EMBL/GenBank/DDBJ databases">
        <authorList>
            <person name="Gruber-Vodicka R. H."/>
            <person name="Seah K. B. B."/>
        </authorList>
    </citation>
    <scope>NUCLEOTIDE SEQUENCE</scope>
    <source>
        <strain evidence="4">BECK_S127</strain>
        <strain evidence="3">BECK_S1320</strain>
        <strain evidence="2">BECK_S1321</strain>
    </source>
</reference>
<evidence type="ECO:0000313" key="4">
    <source>
        <dbReference type="EMBL" id="VFK77904.1"/>
    </source>
</evidence>
<keyword evidence="3" id="KW-0378">Hydrolase</keyword>